<protein>
    <submittedName>
        <fullName evidence="2">Uncharacterized protein</fullName>
    </submittedName>
</protein>
<proteinExistence type="predicted"/>
<sequence>MRMTIATATMRGSPAPTAARLPSPSPMPTASPMTASMPLEAERATVGYMLTNTPSGA</sequence>
<evidence type="ECO:0000313" key="2">
    <source>
        <dbReference type="EMBL" id="MDQ1123425.1"/>
    </source>
</evidence>
<comment type="caution">
    <text evidence="2">The sequence shown here is derived from an EMBL/GenBank/DDBJ whole genome shotgun (WGS) entry which is preliminary data.</text>
</comment>
<reference evidence="2 3" key="1">
    <citation type="submission" date="2023-07" db="EMBL/GenBank/DDBJ databases">
        <title>Functional and genomic diversity of the sorghum phyllosphere microbiome.</title>
        <authorList>
            <person name="Shade A."/>
        </authorList>
    </citation>
    <scope>NUCLEOTIDE SEQUENCE [LARGE SCALE GENOMIC DNA]</scope>
    <source>
        <strain evidence="2 3">SORGH_AS_1207</strain>
    </source>
</reference>
<dbReference type="EMBL" id="JAUTBF010000001">
    <property type="protein sequence ID" value="MDQ1123425.1"/>
    <property type="molecule type" value="Genomic_DNA"/>
</dbReference>
<evidence type="ECO:0000313" key="3">
    <source>
        <dbReference type="Proteomes" id="UP001226691"/>
    </source>
</evidence>
<evidence type="ECO:0000256" key="1">
    <source>
        <dbReference type="SAM" id="MobiDB-lite"/>
    </source>
</evidence>
<dbReference type="RefSeq" id="WP_307482960.1">
    <property type="nucleotide sequence ID" value="NZ_JAUTBF010000001.1"/>
</dbReference>
<keyword evidence="3" id="KW-1185">Reference proteome</keyword>
<accession>A0ABU0TUT9</accession>
<gene>
    <name evidence="2" type="ORF">QE412_001998</name>
</gene>
<organism evidence="2 3">
    <name type="scientific">Microbacterium trichothecenolyticum</name>
    <name type="common">Aureobacterium trichothecenolyticum</name>
    <dbReference type="NCBI Taxonomy" id="69370"/>
    <lineage>
        <taxon>Bacteria</taxon>
        <taxon>Bacillati</taxon>
        <taxon>Actinomycetota</taxon>
        <taxon>Actinomycetes</taxon>
        <taxon>Micrococcales</taxon>
        <taxon>Microbacteriaceae</taxon>
        <taxon>Microbacterium</taxon>
    </lineage>
</organism>
<feature type="region of interest" description="Disordered" evidence="1">
    <location>
        <begin position="1"/>
        <end position="34"/>
    </location>
</feature>
<dbReference type="Proteomes" id="UP001226691">
    <property type="component" value="Unassembled WGS sequence"/>
</dbReference>
<name>A0ABU0TUT9_MICTR</name>